<feature type="compositionally biased region" description="Polar residues" evidence="1">
    <location>
        <begin position="28"/>
        <end position="46"/>
    </location>
</feature>
<feature type="region of interest" description="Disordered" evidence="1">
    <location>
        <begin position="865"/>
        <end position="922"/>
    </location>
</feature>
<reference evidence="2" key="1">
    <citation type="journal article" date="2023" name="Mol. Biol. Evol.">
        <title>Third-Generation Sequencing Reveals the Adaptive Role of the Epigenome in Three Deep-Sea Polychaetes.</title>
        <authorList>
            <person name="Perez M."/>
            <person name="Aroh O."/>
            <person name="Sun Y."/>
            <person name="Lan Y."/>
            <person name="Juniper S.K."/>
            <person name="Young C.R."/>
            <person name="Angers B."/>
            <person name="Qian P.Y."/>
        </authorList>
    </citation>
    <scope>NUCLEOTIDE SEQUENCE</scope>
    <source>
        <strain evidence="2">P08H-3</strain>
    </source>
</reference>
<feature type="compositionally biased region" description="Polar residues" evidence="1">
    <location>
        <begin position="989"/>
        <end position="998"/>
    </location>
</feature>
<comment type="caution">
    <text evidence="2">The sequence shown here is derived from an EMBL/GenBank/DDBJ whole genome shotgun (WGS) entry which is preliminary data.</text>
</comment>
<keyword evidence="3" id="KW-1185">Reference proteome</keyword>
<evidence type="ECO:0000256" key="1">
    <source>
        <dbReference type="SAM" id="MobiDB-lite"/>
    </source>
</evidence>
<feature type="region of interest" description="Disordered" evidence="1">
    <location>
        <begin position="294"/>
        <end position="326"/>
    </location>
</feature>
<dbReference type="Proteomes" id="UP001208570">
    <property type="component" value="Unassembled WGS sequence"/>
</dbReference>
<feature type="compositionally biased region" description="Polar residues" evidence="1">
    <location>
        <begin position="1005"/>
        <end position="1020"/>
    </location>
</feature>
<name>A0AAD9KDC9_9ANNE</name>
<feature type="region of interest" description="Disordered" evidence="1">
    <location>
        <begin position="672"/>
        <end position="700"/>
    </location>
</feature>
<feature type="compositionally biased region" description="Low complexity" evidence="1">
    <location>
        <begin position="1120"/>
        <end position="1141"/>
    </location>
</feature>
<feature type="region of interest" description="Disordered" evidence="1">
    <location>
        <begin position="415"/>
        <end position="456"/>
    </location>
</feature>
<feature type="region of interest" description="Disordered" evidence="1">
    <location>
        <begin position="217"/>
        <end position="238"/>
    </location>
</feature>
<accession>A0AAD9KDC9</accession>
<feature type="region of interest" description="Disordered" evidence="1">
    <location>
        <begin position="1"/>
        <end position="55"/>
    </location>
</feature>
<feature type="compositionally biased region" description="Polar residues" evidence="1">
    <location>
        <begin position="899"/>
        <end position="908"/>
    </location>
</feature>
<feature type="region of interest" description="Disordered" evidence="1">
    <location>
        <begin position="988"/>
        <end position="1161"/>
    </location>
</feature>
<gene>
    <name evidence="2" type="ORF">LSH36_12g22034</name>
</gene>
<feature type="compositionally biased region" description="Basic and acidic residues" evidence="1">
    <location>
        <begin position="1144"/>
        <end position="1161"/>
    </location>
</feature>
<organism evidence="2 3">
    <name type="scientific">Paralvinella palmiformis</name>
    <dbReference type="NCBI Taxonomy" id="53620"/>
    <lineage>
        <taxon>Eukaryota</taxon>
        <taxon>Metazoa</taxon>
        <taxon>Spiralia</taxon>
        <taxon>Lophotrochozoa</taxon>
        <taxon>Annelida</taxon>
        <taxon>Polychaeta</taxon>
        <taxon>Sedentaria</taxon>
        <taxon>Canalipalpata</taxon>
        <taxon>Terebellida</taxon>
        <taxon>Terebelliformia</taxon>
        <taxon>Alvinellidae</taxon>
        <taxon>Paralvinella</taxon>
    </lineage>
</organism>
<evidence type="ECO:0000313" key="2">
    <source>
        <dbReference type="EMBL" id="KAK2169161.1"/>
    </source>
</evidence>
<sequence>MSSSSTESWETYYSDSYSSCDSDDERVSNSTRCLSSASSTRSNDGITSRPKPKPVVVPEKFAKGSLPVQISANKEAPKVELDAKNITTTRDIGPIGSVTGIKGGPPPLVRRDSIIRIADNRSNIPPPVNRSRVYSEIINKQEHQNLSSVNQQNTHNVPADSKPVGSTPDSQTNIETKPQPNEQVNKNCATLVQSSVAILPNEDTQTHLTAVMSTMDANSARSDTTKVDGSDDEGTEHAAQNAETVMLTSTRDKDIAHPTVVGNQSTGDTTLYLKDASSKSQPISAKIIISGERQPTIGQPSKPSVPTTSSTILSTDAEKAPKEVSIDKPPISNANVVSAIGSAGSVSLSQASASTTITNLKQPECVALTRPRSQLVAVVTQSIQATTVTTSHSSRLAQEPVLSSVNSKQSQQAIVTIQSSSLQPSNTPSSFSQTTSTKAPQLPMPEPTSSLTSTSCAMSQPMMPAAAIPLSKPPPVASQQHTSALPASTTTTPIAVHQAQYVAAKKVPTSTTSIKQPPTTAATVKSIPSTSINKQESPYLPKTATISAVPASKSITRVEVQEAQQPVTPTTSIKQPITTTVATVKSTLTTSAVREETLKSKAENVPGDVYAAKSTSVSPSLMVVRPTTANEVKQTPHISTISGSTTTTASTTTVVKSASGPVLSNPAFMHNSQMPSRPSHPQNVTHSPSVRTPTATGQGTATTVVASTKLNDIGTSKLNPPLNQSNLGKQTPVTASLSNVPTHPTSATGVRQITPNSAAHTATATVRPGMQGNEAKSNSVHNVQQPAVTSQTNANMSMNAAPRIRQQRPQDIRQHLPANQLNAIQPKQVRPHTVSRASTALVTRHPTVEIVRATIQPPAIVRQVAPQSVPGVQSKPPSSSSIRSASPTNQPQMGVLRQASPTAQNVARQPTPKMGVGQVTPPIGNKVGCEKVAAVPSKPIQQPSVQSLHSQHSSSMDPKGYSAVTARTWPSSQTQKVIAGVATVAAPSGTMNPQVQSQAREKMNQSKSSSMVGQTPSQMATRVERAKVGQMPSGQDAAPRQSLTTPTGSGASSQNPPGTSQGYPATAVKSQPASGRETSTTANLIPRSGSTQSLQTPDRLAVNKPSSGTVRPSSSAVDLSNRASSRQSSSSTGGTPSKKSNLASHKDQKDSKDKDKECSMM</sequence>
<evidence type="ECO:0000313" key="3">
    <source>
        <dbReference type="Proteomes" id="UP001208570"/>
    </source>
</evidence>
<feature type="compositionally biased region" description="Polar residues" evidence="1">
    <location>
        <begin position="1104"/>
        <end position="1118"/>
    </location>
</feature>
<feature type="compositionally biased region" description="Low complexity" evidence="1">
    <location>
        <begin position="418"/>
        <end position="432"/>
    </location>
</feature>
<protein>
    <submittedName>
        <fullName evidence="2">Uncharacterized protein</fullName>
    </submittedName>
</protein>
<feature type="compositionally biased region" description="Low complexity" evidence="1">
    <location>
        <begin position="866"/>
        <end position="887"/>
    </location>
</feature>
<feature type="compositionally biased region" description="Polar residues" evidence="1">
    <location>
        <begin position="672"/>
        <end position="691"/>
    </location>
</feature>
<feature type="compositionally biased region" description="Low complexity" evidence="1">
    <location>
        <begin position="300"/>
        <end position="311"/>
    </location>
</feature>
<feature type="region of interest" description="Disordered" evidence="1">
    <location>
        <begin position="938"/>
        <end position="962"/>
    </location>
</feature>
<dbReference type="AlphaFoldDB" id="A0AAD9KDC9"/>
<feature type="compositionally biased region" description="Polar residues" evidence="1">
    <location>
        <begin position="447"/>
        <end position="456"/>
    </location>
</feature>
<proteinExistence type="predicted"/>
<feature type="compositionally biased region" description="Low complexity" evidence="1">
    <location>
        <begin position="941"/>
        <end position="955"/>
    </location>
</feature>
<feature type="compositionally biased region" description="Polar residues" evidence="1">
    <location>
        <begin position="1041"/>
        <end position="1096"/>
    </location>
</feature>
<feature type="region of interest" description="Disordered" evidence="1">
    <location>
        <begin position="148"/>
        <end position="181"/>
    </location>
</feature>
<feature type="compositionally biased region" description="Polar residues" evidence="1">
    <location>
        <begin position="167"/>
        <end position="181"/>
    </location>
</feature>
<dbReference type="EMBL" id="JAODUP010000012">
    <property type="protein sequence ID" value="KAK2169161.1"/>
    <property type="molecule type" value="Genomic_DNA"/>
</dbReference>
<feature type="compositionally biased region" description="Low complexity" evidence="1">
    <location>
        <begin position="1"/>
        <end position="20"/>
    </location>
</feature>
<feature type="compositionally biased region" description="Basic and acidic residues" evidence="1">
    <location>
        <begin position="316"/>
        <end position="326"/>
    </location>
</feature>